<proteinExistence type="predicted"/>
<dbReference type="EMBL" id="JAYDYQ010002686">
    <property type="protein sequence ID" value="KAK4480491.1"/>
    <property type="molecule type" value="Genomic_DNA"/>
</dbReference>
<reference evidence="1 2" key="1">
    <citation type="journal article" date="2023" name="bioRxiv">
        <title>Genome report: Whole genome sequence and annotation of Penstemon davidsonii.</title>
        <authorList>
            <person name="Ostevik K.L."/>
            <person name="Alabady M."/>
            <person name="Zhang M."/>
            <person name="Rausher M.D."/>
        </authorList>
    </citation>
    <scope>NUCLEOTIDE SEQUENCE [LARGE SCALE GENOMIC DNA]</scope>
    <source>
        <strain evidence="1">DNT005</strain>
        <tissue evidence="1">Whole leaf</tissue>
    </source>
</reference>
<evidence type="ECO:0000313" key="2">
    <source>
        <dbReference type="Proteomes" id="UP001291926"/>
    </source>
</evidence>
<evidence type="ECO:0000313" key="1">
    <source>
        <dbReference type="EMBL" id="KAK4480491.1"/>
    </source>
</evidence>
<dbReference type="PANTHER" id="PTHR48102:SF6">
    <property type="entry name" value="CLP PROTEASE REGULATORY SUBUNIT CLPX1, MITOCHONDRIAL"/>
    <property type="match status" value="1"/>
</dbReference>
<dbReference type="SUPFAM" id="SSF52540">
    <property type="entry name" value="P-loop containing nucleoside triphosphate hydrolases"/>
    <property type="match status" value="1"/>
</dbReference>
<dbReference type="InterPro" id="IPR050052">
    <property type="entry name" value="ATP-dep_Clp_protease_ClpX"/>
</dbReference>
<dbReference type="InterPro" id="IPR027417">
    <property type="entry name" value="P-loop_NTPase"/>
</dbReference>
<organism evidence="1 2">
    <name type="scientific">Penstemon davidsonii</name>
    <dbReference type="NCBI Taxonomy" id="160366"/>
    <lineage>
        <taxon>Eukaryota</taxon>
        <taxon>Viridiplantae</taxon>
        <taxon>Streptophyta</taxon>
        <taxon>Embryophyta</taxon>
        <taxon>Tracheophyta</taxon>
        <taxon>Spermatophyta</taxon>
        <taxon>Magnoliopsida</taxon>
        <taxon>eudicotyledons</taxon>
        <taxon>Gunneridae</taxon>
        <taxon>Pentapetalae</taxon>
        <taxon>asterids</taxon>
        <taxon>lamiids</taxon>
        <taxon>Lamiales</taxon>
        <taxon>Plantaginaceae</taxon>
        <taxon>Cheloneae</taxon>
        <taxon>Penstemon</taxon>
    </lineage>
</organism>
<dbReference type="PANTHER" id="PTHR48102">
    <property type="entry name" value="ATP-DEPENDENT CLP PROTEASE ATP-BINDING SUBUNIT CLPX-LIKE, MITOCHONDRIAL-RELATED"/>
    <property type="match status" value="1"/>
</dbReference>
<dbReference type="Gene3D" id="3.40.50.300">
    <property type="entry name" value="P-loop containing nucleotide triphosphate hydrolases"/>
    <property type="match status" value="1"/>
</dbReference>
<gene>
    <name evidence="1" type="ORF">RD792_013566</name>
</gene>
<comment type="caution">
    <text evidence="1">The sequence shown here is derived from an EMBL/GenBank/DDBJ whole genome shotgun (WGS) entry which is preliminary data.</text>
</comment>
<name>A0ABR0CVE4_9LAMI</name>
<dbReference type="Proteomes" id="UP001291926">
    <property type="component" value="Unassembled WGS sequence"/>
</dbReference>
<accession>A0ABR0CVE4</accession>
<protein>
    <submittedName>
        <fullName evidence="1">Uncharacterized protein</fullName>
    </submittedName>
</protein>
<sequence length="89" mass="9542">MAYCYKLNVRPAESTDSDKAEGTEIENVELEKSNILMMGPTGSGNLINALCQSVNFTCLTGKTLLAKTLARLVNVPFVITDATTLTQAS</sequence>
<keyword evidence="2" id="KW-1185">Reference proteome</keyword>